<comment type="caution">
    <text evidence="3">The sequence shown here is derived from an EMBL/GenBank/DDBJ whole genome shotgun (WGS) entry which is preliminary data.</text>
</comment>
<dbReference type="OrthoDB" id="124582at2759"/>
<evidence type="ECO:0000313" key="4">
    <source>
        <dbReference type="Proteomes" id="UP000623467"/>
    </source>
</evidence>
<feature type="compositionally biased region" description="Acidic residues" evidence="1">
    <location>
        <begin position="8"/>
        <end position="22"/>
    </location>
</feature>
<accession>A0A8H6XH19</accession>
<reference evidence="3" key="1">
    <citation type="submission" date="2020-05" db="EMBL/GenBank/DDBJ databases">
        <title>Mycena genomes resolve the evolution of fungal bioluminescence.</title>
        <authorList>
            <person name="Tsai I.J."/>
        </authorList>
    </citation>
    <scope>NUCLEOTIDE SEQUENCE</scope>
    <source>
        <strain evidence="3">160909Yilan</strain>
    </source>
</reference>
<evidence type="ECO:0000259" key="2">
    <source>
        <dbReference type="Pfam" id="PF13640"/>
    </source>
</evidence>
<dbReference type="PANTHER" id="PTHR33099">
    <property type="entry name" value="FE2OG DIOXYGENASE DOMAIN-CONTAINING PROTEIN"/>
    <property type="match status" value="1"/>
</dbReference>
<feature type="region of interest" description="Disordered" evidence="1">
    <location>
        <begin position="1"/>
        <end position="22"/>
    </location>
</feature>
<dbReference type="Proteomes" id="UP000623467">
    <property type="component" value="Unassembled WGS sequence"/>
</dbReference>
<evidence type="ECO:0000313" key="3">
    <source>
        <dbReference type="EMBL" id="KAF7341018.1"/>
    </source>
</evidence>
<dbReference type="Pfam" id="PF13640">
    <property type="entry name" value="2OG-FeII_Oxy_3"/>
    <property type="match status" value="1"/>
</dbReference>
<sequence length="432" mass="47865">MEGHTEFESDEEFSGEEEELEEIDGDLREDLEDALSADFAFAGQYAHSSVLDVVPLPGLSVDGMGVVGLPLSPRDADILRLHAKQAPFGHGDKSVVDTAVRKTWEVAADAVKFKNPEWDKFVADIVVKKVVQALGVSYSPAIAPRCDLHKLLLYETGSHFAPHQDTEKEPGMFATVIIILPSEYTGGQVRVSHGTKKTTFDTALSSATGFTLLTWYTDVKHEVKPITSGFRLALSYKLIHTAHNTLPPSIPDSDVAIQTLTTILRNWNNSRYGDEPSQVAYILDHEYSSKSLKRASLKGADAHLVGVLVRICKKESLDFKFHLACVEHTISGTPDMESSSDWMYSKGGKRRWDRSEFSMEEFHNGDTKITHLVTLDGVPCSTRGVSIDEEDLIPKTVFEEENPDYTEYAGYMGNEPGDASYLYNRSVLLISV</sequence>
<dbReference type="Gene3D" id="2.60.120.620">
    <property type="entry name" value="q2cbj1_9rhob like domain"/>
    <property type="match status" value="1"/>
</dbReference>
<protein>
    <submittedName>
        <fullName evidence="3">ARM repeat-containing protein</fullName>
    </submittedName>
</protein>
<keyword evidence="4" id="KW-1185">Reference proteome</keyword>
<feature type="domain" description="Prolyl 4-hydroxylase alpha subunit Fe(2+) 2OG dioxygenase" evidence="2">
    <location>
        <begin position="151"/>
        <end position="234"/>
    </location>
</feature>
<dbReference type="EMBL" id="JACAZH010000028">
    <property type="protein sequence ID" value="KAF7341018.1"/>
    <property type="molecule type" value="Genomic_DNA"/>
</dbReference>
<gene>
    <name evidence="3" type="ORF">MSAN_02087500</name>
</gene>
<dbReference type="AlphaFoldDB" id="A0A8H6XH19"/>
<proteinExistence type="predicted"/>
<dbReference type="PANTHER" id="PTHR33099:SF7">
    <property type="entry name" value="MYND-TYPE DOMAIN-CONTAINING PROTEIN"/>
    <property type="match status" value="1"/>
</dbReference>
<dbReference type="InterPro" id="IPR044862">
    <property type="entry name" value="Pro_4_hyd_alph_FE2OG_OXY"/>
</dbReference>
<evidence type="ECO:0000256" key="1">
    <source>
        <dbReference type="SAM" id="MobiDB-lite"/>
    </source>
</evidence>
<organism evidence="3 4">
    <name type="scientific">Mycena sanguinolenta</name>
    <dbReference type="NCBI Taxonomy" id="230812"/>
    <lineage>
        <taxon>Eukaryota</taxon>
        <taxon>Fungi</taxon>
        <taxon>Dikarya</taxon>
        <taxon>Basidiomycota</taxon>
        <taxon>Agaricomycotina</taxon>
        <taxon>Agaricomycetes</taxon>
        <taxon>Agaricomycetidae</taxon>
        <taxon>Agaricales</taxon>
        <taxon>Marasmiineae</taxon>
        <taxon>Mycenaceae</taxon>
        <taxon>Mycena</taxon>
    </lineage>
</organism>
<name>A0A8H6XH19_9AGAR</name>